<keyword evidence="2" id="KW-1185">Reference proteome</keyword>
<evidence type="ECO:0000313" key="1">
    <source>
        <dbReference type="EMBL" id="TLV22334.1"/>
    </source>
</evidence>
<dbReference type="AlphaFoldDB" id="A0A5R9LMX5"/>
<accession>A0A5R9LMX5</accession>
<dbReference type="EMBL" id="VCHQ01000005">
    <property type="protein sequence ID" value="TLV22334.1"/>
    <property type="molecule type" value="Genomic_DNA"/>
</dbReference>
<gene>
    <name evidence="1" type="ORF">FE839_04400</name>
</gene>
<dbReference type="Proteomes" id="UP000307430">
    <property type="component" value="Unassembled WGS sequence"/>
</dbReference>
<comment type="caution">
    <text evidence="1">The sequence shown here is derived from an EMBL/GenBank/DDBJ whole genome shotgun (WGS) entry which is preliminary data.</text>
</comment>
<evidence type="ECO:0000313" key="2">
    <source>
        <dbReference type="Proteomes" id="UP000307430"/>
    </source>
</evidence>
<name>A0A5R9LMX5_9ENTR</name>
<proteinExistence type="predicted"/>
<organism evidence="1 2">
    <name type="scientific">Klebsiella indica</name>
    <dbReference type="NCBI Taxonomy" id="2582917"/>
    <lineage>
        <taxon>Bacteria</taxon>
        <taxon>Pseudomonadati</taxon>
        <taxon>Pseudomonadota</taxon>
        <taxon>Gammaproteobacteria</taxon>
        <taxon>Enterobacterales</taxon>
        <taxon>Enterobacteriaceae</taxon>
        <taxon>Klebsiella/Raoultella group</taxon>
        <taxon>Klebsiella</taxon>
    </lineage>
</organism>
<protein>
    <submittedName>
        <fullName evidence="1">Uncharacterized protein</fullName>
    </submittedName>
</protein>
<reference evidence="1 2" key="1">
    <citation type="submission" date="2019-05" db="EMBL/GenBank/DDBJ databases">
        <title>Genome sequence of Klebsiella sp strain TOUT106.</title>
        <authorList>
            <person name="Rahi P."/>
            <person name="Chaudhari D."/>
        </authorList>
    </citation>
    <scope>NUCLEOTIDE SEQUENCE [LARGE SCALE GENOMIC DNA]</scope>
    <source>
        <strain evidence="1 2">TOUT106</strain>
    </source>
</reference>
<sequence length="75" mass="8777">MLKLSISFAKKDRYIYKKIQWKMSQNREQMAKSRRRWGFETFAPFLCLASSGSSAICLLGRGSRRSEAFTPRPRN</sequence>